<protein>
    <submittedName>
        <fullName evidence="1">Uncharacterized protein</fullName>
    </submittedName>
</protein>
<evidence type="ECO:0000313" key="1">
    <source>
        <dbReference type="EMBL" id="MFC5656061.1"/>
    </source>
</evidence>
<name>A0ABW0WCT6_STRNO</name>
<dbReference type="RefSeq" id="WP_344346340.1">
    <property type="nucleotide sequence ID" value="NZ_BAAASM010000002.1"/>
</dbReference>
<keyword evidence="2" id="KW-1185">Reference proteome</keyword>
<comment type="caution">
    <text evidence="1">The sequence shown here is derived from an EMBL/GenBank/DDBJ whole genome shotgun (WGS) entry which is preliminary data.</text>
</comment>
<evidence type="ECO:0000313" key="2">
    <source>
        <dbReference type="Proteomes" id="UP001596065"/>
    </source>
</evidence>
<dbReference type="Proteomes" id="UP001596065">
    <property type="component" value="Unassembled WGS sequence"/>
</dbReference>
<accession>A0ABW0WCT6</accession>
<reference evidence="2" key="1">
    <citation type="journal article" date="2019" name="Int. J. Syst. Evol. Microbiol.">
        <title>The Global Catalogue of Microorganisms (GCM) 10K type strain sequencing project: providing services to taxonomists for standard genome sequencing and annotation.</title>
        <authorList>
            <consortium name="The Broad Institute Genomics Platform"/>
            <consortium name="The Broad Institute Genome Sequencing Center for Infectious Disease"/>
            <person name="Wu L."/>
            <person name="Ma J."/>
        </authorList>
    </citation>
    <scope>NUCLEOTIDE SEQUENCE [LARGE SCALE GENOMIC DNA]</scope>
    <source>
        <strain evidence="2">KCTC 5701</strain>
    </source>
</reference>
<proteinExistence type="predicted"/>
<dbReference type="EMBL" id="JBHSOE010000014">
    <property type="protein sequence ID" value="MFC5656061.1"/>
    <property type="molecule type" value="Genomic_DNA"/>
</dbReference>
<sequence length="118" mass="12515">MRIDLMTREHTPEVYGGAGVHAAEPTRALRRFAEARVRAFGNPVAEPHTTGYAVPDTLRDANPALQSLGIDVRIAADARGADGICAHAGAGRDAIAWRPSPPGTTALKTTEVYKSLAR</sequence>
<gene>
    <name evidence="1" type="ORF">ACFP3J_11255</name>
</gene>
<organism evidence="1 2">
    <name type="scientific">Streptomyces nogalater</name>
    <dbReference type="NCBI Taxonomy" id="38314"/>
    <lineage>
        <taxon>Bacteria</taxon>
        <taxon>Bacillati</taxon>
        <taxon>Actinomycetota</taxon>
        <taxon>Actinomycetes</taxon>
        <taxon>Kitasatosporales</taxon>
        <taxon>Streptomycetaceae</taxon>
        <taxon>Streptomyces</taxon>
    </lineage>
</organism>